<dbReference type="KEGG" id="uru:DSM104443_03861"/>
<evidence type="ECO:0000313" key="3">
    <source>
        <dbReference type="Proteomes" id="UP000501534"/>
    </source>
</evidence>
<feature type="region of interest" description="Disordered" evidence="1">
    <location>
        <begin position="28"/>
        <end position="53"/>
    </location>
</feature>
<dbReference type="RefSeq" id="WP_171095257.1">
    <property type="nucleotide sequence ID" value="NZ_CP053069.1"/>
</dbReference>
<dbReference type="Proteomes" id="UP000501534">
    <property type="component" value="Chromosome"/>
</dbReference>
<evidence type="ECO:0000256" key="1">
    <source>
        <dbReference type="SAM" id="MobiDB-lite"/>
    </source>
</evidence>
<organism evidence="2 3">
    <name type="scientific">Usitatibacter rugosus</name>
    <dbReference type="NCBI Taxonomy" id="2732067"/>
    <lineage>
        <taxon>Bacteria</taxon>
        <taxon>Pseudomonadati</taxon>
        <taxon>Pseudomonadota</taxon>
        <taxon>Betaproteobacteria</taxon>
        <taxon>Nitrosomonadales</taxon>
        <taxon>Usitatibacteraceae</taxon>
        <taxon>Usitatibacter</taxon>
    </lineage>
</organism>
<protein>
    <submittedName>
        <fullName evidence="2">Uncharacterized protein</fullName>
    </submittedName>
</protein>
<reference evidence="2 3" key="1">
    <citation type="submission" date="2020-04" db="EMBL/GenBank/DDBJ databases">
        <title>Usitatibacter rugosus gen. nov., sp. nov. and Usitatibacter palustris sp. nov., novel members of Usitatibacteraceae fam. nov. within the order Nitrosomonadales isolated from soil.</title>
        <authorList>
            <person name="Huber K.J."/>
            <person name="Neumann-Schaal M."/>
            <person name="Geppert A."/>
            <person name="Luckner M."/>
            <person name="Wanner G."/>
            <person name="Overmann J."/>
        </authorList>
    </citation>
    <scope>NUCLEOTIDE SEQUENCE [LARGE SCALE GENOMIC DNA]</scope>
    <source>
        <strain evidence="2 3">0125_3</strain>
    </source>
</reference>
<gene>
    <name evidence="2" type="ORF">DSM104443_03861</name>
</gene>
<dbReference type="AlphaFoldDB" id="A0A6M4H0U2"/>
<accession>A0A6M4H0U2</accession>
<evidence type="ECO:0000313" key="2">
    <source>
        <dbReference type="EMBL" id="QJR12768.1"/>
    </source>
</evidence>
<proteinExistence type="predicted"/>
<keyword evidence="3" id="KW-1185">Reference proteome</keyword>
<sequence>MKELSYEEVLRIAGGLPVPAALDEITYRAPTNPDPERLLPGRIQQPHSSEEHP</sequence>
<dbReference type="EMBL" id="CP053069">
    <property type="protein sequence ID" value="QJR12768.1"/>
    <property type="molecule type" value="Genomic_DNA"/>
</dbReference>
<name>A0A6M4H0U2_9PROT</name>